<accession>A0A8S1L1Y2</accession>
<keyword evidence="3" id="KW-0862">Zinc</keyword>
<dbReference type="CDD" id="cd16650">
    <property type="entry name" value="SP-RING_PIAS-like"/>
    <property type="match status" value="1"/>
</dbReference>
<dbReference type="GO" id="GO:0016925">
    <property type="term" value="P:protein sumoylation"/>
    <property type="evidence" value="ECO:0007669"/>
    <property type="project" value="TreeGrafter"/>
</dbReference>
<feature type="compositionally biased region" description="Basic and acidic residues" evidence="5">
    <location>
        <begin position="267"/>
        <end position="295"/>
    </location>
</feature>
<dbReference type="PANTHER" id="PTHR10782:SF4">
    <property type="entry name" value="TONALLI, ISOFORM E"/>
    <property type="match status" value="1"/>
</dbReference>
<proteinExistence type="predicted"/>
<feature type="region of interest" description="Disordered" evidence="5">
    <location>
        <begin position="227"/>
        <end position="306"/>
    </location>
</feature>
<keyword evidence="1" id="KW-0479">Metal-binding</keyword>
<dbReference type="Pfam" id="PF02891">
    <property type="entry name" value="zf-MIZ"/>
    <property type="match status" value="1"/>
</dbReference>
<reference evidence="7" key="1">
    <citation type="submission" date="2021-01" db="EMBL/GenBank/DDBJ databases">
        <authorList>
            <consortium name="Genoscope - CEA"/>
            <person name="William W."/>
        </authorList>
    </citation>
    <scope>NUCLEOTIDE SEQUENCE</scope>
</reference>
<evidence type="ECO:0000256" key="2">
    <source>
        <dbReference type="ARBA" id="ARBA00022771"/>
    </source>
</evidence>
<feature type="domain" description="SP-RING-type" evidence="6">
    <location>
        <begin position="622"/>
        <end position="707"/>
    </location>
</feature>
<dbReference type="EMBL" id="CAJJDN010000016">
    <property type="protein sequence ID" value="CAD8061940.1"/>
    <property type="molecule type" value="Genomic_DNA"/>
</dbReference>
<dbReference type="GO" id="GO:0008270">
    <property type="term" value="F:zinc ion binding"/>
    <property type="evidence" value="ECO:0007669"/>
    <property type="project" value="UniProtKB-KW"/>
</dbReference>
<dbReference type="Proteomes" id="UP000692954">
    <property type="component" value="Unassembled WGS sequence"/>
</dbReference>
<protein>
    <recommendedName>
        <fullName evidence="6">SP-RING-type domain-containing protein</fullName>
    </recommendedName>
</protein>
<evidence type="ECO:0000256" key="3">
    <source>
        <dbReference type="ARBA" id="ARBA00022833"/>
    </source>
</evidence>
<dbReference type="OrthoDB" id="307617at2759"/>
<evidence type="ECO:0000259" key="6">
    <source>
        <dbReference type="PROSITE" id="PS51044"/>
    </source>
</evidence>
<sequence>MSSLQSFNKLKLQEIKYNQISQPQKSQPIQTQICQTPKNDVVQIIDDDVVESNKRKIDLEASLPKSYFQVPNFIGVNLDINNNQFNKTNDNTKHVSTKTASNKQEIKLKDPKLIPDLILKKKIDKIPSSNDCHNKSSTLLDPIEQKETQLNKPHQSKTEFQSYWKKKKSSPSLDLIKRKDGKPLTLKPDSLSESLEIRTSEDFSLREDSIKRKDNIKLLNKSDKKLSQDLKNSDKKGKLDKIEKKKHSESNTKQLIEKSTKQIIPIIEKKDKKKQDKQDNENSKKDKREKEKLQQQKETNQILERLEKEKQDKERLEKERLEKERLEKFEKERAERLEKERQERIEFLEKQKQEREKQDRLEKERQERLERSDKHRQKEAQELESNIEKLLFTNLYEGSKVKKNQDQIIIVESNEKVIKKLEKEQSKLERPNCNYCHNVDTKTIEIQDGVRICTQCLLVSINPFQKIIQRLAYIEYRCSGKENAKTSQSFTIDTPPNCNLEIRCVSLNKQGLYDMTFPMSCTLLINGNTIKEVRPLQEKSSLKKRRDTSIYINVKDLIKQNNSSKKFVFSIIEHLADQSYRKDTIGSIYCFGLFLVEPLNVTQAIEKFKALDIQPKIRTEYNKKDIQVAKTIISLYCQFTLELIQIPAKGEFCQHEQCFCLCSFLEMMIKVEHKKWICPICKKICFHLVIDKYQLFIIERIKLLEISIDQLALDHNGQLDKDEQINLILQDESIKTYQDIIDRGYQNINKINKNDDDDDIPIVHNAGKSQNLSIILIDD</sequence>
<dbReference type="PANTHER" id="PTHR10782">
    <property type="entry name" value="ZINC FINGER MIZ DOMAIN-CONTAINING PROTEIN"/>
    <property type="match status" value="1"/>
</dbReference>
<name>A0A8S1L1Y2_9CILI</name>
<evidence type="ECO:0000313" key="7">
    <source>
        <dbReference type="EMBL" id="CAD8061940.1"/>
    </source>
</evidence>
<keyword evidence="8" id="KW-1185">Reference proteome</keyword>
<dbReference type="GO" id="GO:0000785">
    <property type="term" value="C:chromatin"/>
    <property type="evidence" value="ECO:0007669"/>
    <property type="project" value="TreeGrafter"/>
</dbReference>
<dbReference type="PROSITE" id="PS51044">
    <property type="entry name" value="ZF_SP_RING"/>
    <property type="match status" value="1"/>
</dbReference>
<dbReference type="AlphaFoldDB" id="A0A8S1L1Y2"/>
<keyword evidence="2 4" id="KW-0863">Zinc-finger</keyword>
<feature type="region of interest" description="Disordered" evidence="5">
    <location>
        <begin position="356"/>
        <end position="380"/>
    </location>
</feature>
<evidence type="ECO:0000256" key="5">
    <source>
        <dbReference type="SAM" id="MobiDB-lite"/>
    </source>
</evidence>
<comment type="caution">
    <text evidence="7">The sequence shown here is derived from an EMBL/GenBank/DDBJ whole genome shotgun (WGS) entry which is preliminary data.</text>
</comment>
<organism evidence="7 8">
    <name type="scientific">Paramecium sonneborni</name>
    <dbReference type="NCBI Taxonomy" id="65129"/>
    <lineage>
        <taxon>Eukaryota</taxon>
        <taxon>Sar</taxon>
        <taxon>Alveolata</taxon>
        <taxon>Ciliophora</taxon>
        <taxon>Intramacronucleata</taxon>
        <taxon>Oligohymenophorea</taxon>
        <taxon>Peniculida</taxon>
        <taxon>Parameciidae</taxon>
        <taxon>Paramecium</taxon>
    </lineage>
</organism>
<evidence type="ECO:0000313" key="8">
    <source>
        <dbReference type="Proteomes" id="UP000692954"/>
    </source>
</evidence>
<evidence type="ECO:0000256" key="1">
    <source>
        <dbReference type="ARBA" id="ARBA00022723"/>
    </source>
</evidence>
<gene>
    <name evidence="7" type="ORF">PSON_ATCC_30995.1.T0160059</name>
</gene>
<feature type="compositionally biased region" description="Basic and acidic residues" evidence="5">
    <location>
        <begin position="227"/>
        <end position="260"/>
    </location>
</feature>
<dbReference type="GO" id="GO:0061665">
    <property type="term" value="F:SUMO ligase activity"/>
    <property type="evidence" value="ECO:0007669"/>
    <property type="project" value="TreeGrafter"/>
</dbReference>
<dbReference type="InterPro" id="IPR004181">
    <property type="entry name" value="Znf_MIZ"/>
</dbReference>
<evidence type="ECO:0000256" key="4">
    <source>
        <dbReference type="PROSITE-ProRule" id="PRU00452"/>
    </source>
</evidence>